<dbReference type="GO" id="GO:0016491">
    <property type="term" value="F:oxidoreductase activity"/>
    <property type="evidence" value="ECO:0007669"/>
    <property type="project" value="InterPro"/>
</dbReference>
<organism evidence="2 3">
    <name type="scientific">Methylohalomonas lacus</name>
    <dbReference type="NCBI Taxonomy" id="398773"/>
    <lineage>
        <taxon>Bacteria</taxon>
        <taxon>Pseudomonadati</taxon>
        <taxon>Pseudomonadota</taxon>
        <taxon>Gammaproteobacteria</taxon>
        <taxon>Methylohalomonadales</taxon>
        <taxon>Methylohalomonadaceae</taxon>
        <taxon>Methylohalomonas</taxon>
    </lineage>
</organism>
<keyword evidence="3" id="KW-1185">Reference proteome</keyword>
<name>A0AAE3L0E4_9GAMM</name>
<evidence type="ECO:0000259" key="1">
    <source>
        <dbReference type="Pfam" id="PF01593"/>
    </source>
</evidence>
<dbReference type="InterPro" id="IPR002937">
    <property type="entry name" value="Amino_oxidase"/>
</dbReference>
<dbReference type="PANTHER" id="PTHR42923:SF17">
    <property type="entry name" value="AMINE OXIDASE DOMAIN-CONTAINING PROTEIN"/>
    <property type="match status" value="1"/>
</dbReference>
<dbReference type="EMBL" id="JANUCT010000002">
    <property type="protein sequence ID" value="MCS3902349.1"/>
    <property type="molecule type" value="Genomic_DNA"/>
</dbReference>
<feature type="domain" description="Amine oxidase" evidence="1">
    <location>
        <begin position="10"/>
        <end position="270"/>
    </location>
</feature>
<evidence type="ECO:0000313" key="2">
    <source>
        <dbReference type="EMBL" id="MCS3902349.1"/>
    </source>
</evidence>
<proteinExistence type="predicted"/>
<dbReference type="Gene3D" id="3.50.50.60">
    <property type="entry name" value="FAD/NAD(P)-binding domain"/>
    <property type="match status" value="1"/>
</dbReference>
<dbReference type="SUPFAM" id="SSF51905">
    <property type="entry name" value="FAD/NAD(P)-binding domain"/>
    <property type="match status" value="1"/>
</dbReference>
<dbReference type="RefSeq" id="WP_259053858.1">
    <property type="nucleotide sequence ID" value="NZ_JANUCT010000002.1"/>
</dbReference>
<dbReference type="PANTHER" id="PTHR42923">
    <property type="entry name" value="PROTOPORPHYRINOGEN OXIDASE"/>
    <property type="match status" value="1"/>
</dbReference>
<accession>A0AAE3L0E4</accession>
<dbReference type="Pfam" id="PF01593">
    <property type="entry name" value="Amino_oxidase"/>
    <property type="match status" value="1"/>
</dbReference>
<dbReference type="FunFam" id="1.10.405.20:FF:000001">
    <property type="entry name" value="Amine oxidase"/>
    <property type="match status" value="1"/>
</dbReference>
<protein>
    <submittedName>
        <fullName evidence="2">NAD/FAD-binding protein</fullName>
    </submittedName>
</protein>
<evidence type="ECO:0000313" key="3">
    <source>
        <dbReference type="Proteomes" id="UP001204445"/>
    </source>
</evidence>
<comment type="caution">
    <text evidence="2">The sequence shown here is derived from an EMBL/GenBank/DDBJ whole genome shotgun (WGS) entry which is preliminary data.</text>
</comment>
<sequence>MRIAIIGSGISGLVCGYRLHEQHDITVYEANDYIGGHTHTHDLDIDGQQHAVDSGFIVFNRYNYPHFSRLLDQIGISAQPTSMSFSVHDEASGLEYNGTSVNRLFAQRRNLLRPSFHRMVLDILRFNRDCPRLLAGSDNQQTLADYVAEHGYSTGFRDHYLIPMCAALWSAPPGTIETFPIRFLVQFFHNHGMLAINDRPQWLVVSGGSARYVHALTRSFSDRIRLNTPVRRVEDHGNHQRVLTDNDSADYDRVIFACHSDQALELLAAPTAVERALLSAMPYQANEAVIHTDAGRLPQRRRAWASWNYRIPVQGSGQAMVTYYMNSLQRLNSREPICVSLNQTQSIAPERIIKRLRYTHPLFVAPAVAAQSRWSEISGVNGRHYCGAYWGHGFHEDGVNSALAVCRQLRDDQP</sequence>
<reference evidence="2" key="1">
    <citation type="submission" date="2022-08" db="EMBL/GenBank/DDBJ databases">
        <title>Genomic Encyclopedia of Type Strains, Phase III (KMG-III): the genomes of soil and plant-associated and newly described type strains.</title>
        <authorList>
            <person name="Whitman W."/>
        </authorList>
    </citation>
    <scope>NUCLEOTIDE SEQUENCE</scope>
    <source>
        <strain evidence="2">HMT 1</strain>
    </source>
</reference>
<dbReference type="Proteomes" id="UP001204445">
    <property type="component" value="Unassembled WGS sequence"/>
</dbReference>
<dbReference type="InterPro" id="IPR050464">
    <property type="entry name" value="Zeta_carotene_desat/Oxidored"/>
</dbReference>
<dbReference type="InterPro" id="IPR036188">
    <property type="entry name" value="FAD/NAD-bd_sf"/>
</dbReference>
<gene>
    <name evidence="2" type="ORF">J2T55_000345</name>
</gene>
<dbReference type="AlphaFoldDB" id="A0AAE3L0E4"/>